<dbReference type="GO" id="GO:0035861">
    <property type="term" value="C:site of double-strand break"/>
    <property type="evidence" value="ECO:0007669"/>
    <property type="project" value="TreeGrafter"/>
</dbReference>
<dbReference type="GO" id="GO:0006974">
    <property type="term" value="P:DNA damage response"/>
    <property type="evidence" value="ECO:0007669"/>
    <property type="project" value="TreeGrafter"/>
</dbReference>
<dbReference type="GO" id="GO:0061501">
    <property type="term" value="F:2',3'-cyclic GMP-AMP synthase activity"/>
    <property type="evidence" value="ECO:0007669"/>
    <property type="project" value="TreeGrafter"/>
</dbReference>
<dbReference type="GeneID" id="115467236"/>
<dbReference type="OrthoDB" id="6054650at2759"/>
<comment type="similarity">
    <text evidence="1">Belongs to the mab-21 family.</text>
</comment>
<dbReference type="InterPro" id="IPR046903">
    <property type="entry name" value="Mab-21-like_nuc_Trfase"/>
</dbReference>
<dbReference type="SMART" id="SM01265">
    <property type="entry name" value="Mab-21"/>
    <property type="match status" value="1"/>
</dbReference>
<dbReference type="InParanoid" id="A0A6P7XW27"/>
<dbReference type="GO" id="GO:0005829">
    <property type="term" value="C:cytosol"/>
    <property type="evidence" value="ECO:0007669"/>
    <property type="project" value="TreeGrafter"/>
</dbReference>
<dbReference type="RefSeq" id="XP_030054900.1">
    <property type="nucleotide sequence ID" value="XM_030199040.1"/>
</dbReference>
<feature type="compositionally biased region" description="Low complexity" evidence="2">
    <location>
        <begin position="238"/>
        <end position="252"/>
    </location>
</feature>
<dbReference type="GO" id="GO:2000042">
    <property type="term" value="P:negative regulation of double-strand break repair via homologous recombination"/>
    <property type="evidence" value="ECO:0007669"/>
    <property type="project" value="TreeGrafter"/>
</dbReference>
<dbReference type="GO" id="GO:0002230">
    <property type="term" value="P:positive regulation of defense response to virus by host"/>
    <property type="evidence" value="ECO:0007669"/>
    <property type="project" value="TreeGrafter"/>
</dbReference>
<organism evidence="5 6">
    <name type="scientific">Microcaecilia unicolor</name>
    <dbReference type="NCBI Taxonomy" id="1415580"/>
    <lineage>
        <taxon>Eukaryota</taxon>
        <taxon>Metazoa</taxon>
        <taxon>Chordata</taxon>
        <taxon>Craniata</taxon>
        <taxon>Vertebrata</taxon>
        <taxon>Euteleostomi</taxon>
        <taxon>Amphibia</taxon>
        <taxon>Gymnophiona</taxon>
        <taxon>Siphonopidae</taxon>
        <taxon>Microcaecilia</taxon>
    </lineage>
</organism>
<name>A0A6P7XW27_9AMPH</name>
<dbReference type="GO" id="GO:0003690">
    <property type="term" value="F:double-stranded DNA binding"/>
    <property type="evidence" value="ECO:0007669"/>
    <property type="project" value="TreeGrafter"/>
</dbReference>
<dbReference type="Pfam" id="PF03281">
    <property type="entry name" value="Mab-21"/>
    <property type="match status" value="1"/>
</dbReference>
<dbReference type="Gene3D" id="1.10.1410.40">
    <property type="match status" value="1"/>
</dbReference>
<feature type="domain" description="Mab-21-like nucleotidyltransferase" evidence="3">
    <location>
        <begin position="320"/>
        <end position="489"/>
    </location>
</feature>
<evidence type="ECO:0000256" key="2">
    <source>
        <dbReference type="SAM" id="MobiDB-lite"/>
    </source>
</evidence>
<proteinExistence type="inferred from homology"/>
<feature type="region of interest" description="Disordered" evidence="2">
    <location>
        <begin position="1"/>
        <end position="268"/>
    </location>
</feature>
<dbReference type="InterPro" id="IPR046906">
    <property type="entry name" value="Mab-21_HhH/H2TH-like"/>
</dbReference>
<dbReference type="GO" id="GO:0071360">
    <property type="term" value="P:cellular response to exogenous dsRNA"/>
    <property type="evidence" value="ECO:0007669"/>
    <property type="project" value="TreeGrafter"/>
</dbReference>
<dbReference type="AlphaFoldDB" id="A0A6P7XW27"/>
<gene>
    <name evidence="6" type="primary">LOC115467236</name>
</gene>
<dbReference type="Pfam" id="PF20266">
    <property type="entry name" value="Mab-21_C"/>
    <property type="match status" value="1"/>
</dbReference>
<dbReference type="InterPro" id="IPR024810">
    <property type="entry name" value="MAB21L/cGLR"/>
</dbReference>
<reference evidence="6" key="1">
    <citation type="submission" date="2025-08" db="UniProtKB">
        <authorList>
            <consortium name="RefSeq"/>
        </authorList>
    </citation>
    <scope>IDENTIFICATION</scope>
</reference>
<dbReference type="GO" id="GO:0002218">
    <property type="term" value="P:activation of innate immune response"/>
    <property type="evidence" value="ECO:0007669"/>
    <property type="project" value="TreeGrafter"/>
</dbReference>
<evidence type="ECO:0000256" key="1">
    <source>
        <dbReference type="ARBA" id="ARBA00008307"/>
    </source>
</evidence>
<dbReference type="KEGG" id="muo:115467236"/>
<feature type="compositionally biased region" description="Basic and acidic residues" evidence="2">
    <location>
        <begin position="158"/>
        <end position="179"/>
    </location>
</feature>
<keyword evidence="5" id="KW-1185">Reference proteome</keyword>
<accession>A0A6P7XW27</accession>
<feature type="compositionally biased region" description="Basic and acidic residues" evidence="2">
    <location>
        <begin position="189"/>
        <end position="199"/>
    </location>
</feature>
<dbReference type="GO" id="GO:0005634">
    <property type="term" value="C:nucleus"/>
    <property type="evidence" value="ECO:0007669"/>
    <property type="project" value="TreeGrafter"/>
</dbReference>
<feature type="compositionally biased region" description="Basic and acidic residues" evidence="2">
    <location>
        <begin position="258"/>
        <end position="268"/>
    </location>
</feature>
<dbReference type="FunFam" id="1.10.1410.40:FF:000007">
    <property type="entry name" value="Cyclic GMP-AMP synthase"/>
    <property type="match status" value="1"/>
</dbReference>
<dbReference type="GO" id="GO:0003682">
    <property type="term" value="F:chromatin binding"/>
    <property type="evidence" value="ECO:0007669"/>
    <property type="project" value="TreeGrafter"/>
</dbReference>
<evidence type="ECO:0000259" key="4">
    <source>
        <dbReference type="Pfam" id="PF20266"/>
    </source>
</evidence>
<dbReference type="Proteomes" id="UP000515156">
    <property type="component" value="Chromosome 3"/>
</dbReference>
<dbReference type="Gene3D" id="3.30.460.90">
    <property type="match status" value="1"/>
</dbReference>
<dbReference type="GO" id="GO:0038001">
    <property type="term" value="P:paracrine signaling"/>
    <property type="evidence" value="ECO:0007669"/>
    <property type="project" value="TreeGrafter"/>
</dbReference>
<feature type="domain" description="Mab-21-like HhH/H2TH-like" evidence="4">
    <location>
        <begin position="506"/>
        <end position="610"/>
    </location>
</feature>
<evidence type="ECO:0000259" key="3">
    <source>
        <dbReference type="Pfam" id="PF03281"/>
    </source>
</evidence>
<dbReference type="PANTHER" id="PTHR10656:SF35">
    <property type="entry name" value="CYCLIC GMP-AMP SYNTHASE"/>
    <property type="match status" value="1"/>
</dbReference>
<dbReference type="PANTHER" id="PTHR10656">
    <property type="entry name" value="CELL FATE DETERMINING PROTEIN MAB21-RELATED"/>
    <property type="match status" value="1"/>
</dbReference>
<dbReference type="GO" id="GO:0032481">
    <property type="term" value="P:positive regulation of type I interferon production"/>
    <property type="evidence" value="ECO:0007669"/>
    <property type="project" value="TreeGrafter"/>
</dbReference>
<protein>
    <submittedName>
        <fullName evidence="6">Cyclic GMP-AMP synthase-like isoform X1</fullName>
    </submittedName>
</protein>
<evidence type="ECO:0000313" key="5">
    <source>
        <dbReference type="Proteomes" id="UP000515156"/>
    </source>
</evidence>
<evidence type="ECO:0000313" key="6">
    <source>
        <dbReference type="RefSeq" id="XP_030054900.1"/>
    </source>
</evidence>
<sequence length="622" mass="68300">MGDRARGKSQAPKLAEKGQAGTSIRRTRVPEPAGKGKGKADAVGPIQSPKPAGRGKGTGKAGTAGRTESPEPPGRGKAGSAAGTAQSPEPTGKGRAVAASLDTEDQVQSTAAGRKRKGREAPGGTPSSQDPGKEKGRVAGTAGRTQSPEPGTKGRARAAAEDRGQSQTSGREEVKEKPKAAGAAGRAQSPERVKGRERAVPAAVLGGNPSQEPAGDRRRRKAAAVGATVDGAQSLEPATGSRRSSSAYTATTPPKSRAATERRLSRGSRRFGDLAERLREREEKTSLRRKECVTVIDELLRMIPQDSIFSSLQRCSTRWQISKENEFDIILKIPQLRVEHNNLACSEGDIFSVKHKRIPEARFLNTFIDESENLSSSMMLSKLREIIKEIIAKQKRIVAVERKRSGNPAIALLFKGYDPHITVNIILALEAKGSWPLSTKDGLHIEHWLGSKVKNDFKRKTFYFVPRPTKDTKEAWCLSFPHIEKIMLNSHGSTKTCCESNGPKCCRKACLRLLQYLLQKLQQKNEINQRLDKFSLYHAKTTLFHACVSRPCDTDWNHSDLDNCFEILVNDFVNCLQDARLPHFFIPSVNLFGPEDIKRSSLTFLSEEIEHQRNNDFPVFIH</sequence>